<dbReference type="PANTHER" id="PTHR31062">
    <property type="entry name" value="XYLOGLUCAN ENDOTRANSGLUCOSYLASE/HYDROLASE PROTEIN 8-RELATED"/>
    <property type="match status" value="1"/>
</dbReference>
<sequence>MTVHATLWDGSYWATQKGKVPVDWSRAPFVVSYRGYVGDACVSGGSCPNGSGRWMDRQPDGAEWGTVKWAERNYMRYNYCEDGWRFPQGLPGECNRH</sequence>
<dbReference type="GO" id="GO:0048046">
    <property type="term" value="C:apoplast"/>
    <property type="evidence" value="ECO:0007669"/>
    <property type="project" value="InterPro"/>
</dbReference>
<reference evidence="2" key="2">
    <citation type="journal article" date="2015" name="Data Brief">
        <title>Shoot transcriptome of the giant reed, Arundo donax.</title>
        <authorList>
            <person name="Barrero R.A."/>
            <person name="Guerrero F.D."/>
            <person name="Moolhuijzen P."/>
            <person name="Goolsby J.A."/>
            <person name="Tidwell J."/>
            <person name="Bellgard S.E."/>
            <person name="Bellgard M.I."/>
        </authorList>
    </citation>
    <scope>NUCLEOTIDE SEQUENCE</scope>
    <source>
        <tissue evidence="2">Shoot tissue taken approximately 20 cm above the soil surface</tissue>
    </source>
</reference>
<dbReference type="Pfam" id="PF06955">
    <property type="entry name" value="XET_C"/>
    <property type="match status" value="1"/>
</dbReference>
<dbReference type="EMBL" id="GBRH01216329">
    <property type="protein sequence ID" value="JAD81566.1"/>
    <property type="molecule type" value="Transcribed_RNA"/>
</dbReference>
<dbReference type="GO" id="GO:0004553">
    <property type="term" value="F:hydrolase activity, hydrolyzing O-glycosyl compounds"/>
    <property type="evidence" value="ECO:0007669"/>
    <property type="project" value="InterPro"/>
</dbReference>
<dbReference type="SUPFAM" id="SSF49899">
    <property type="entry name" value="Concanavalin A-like lectins/glucanases"/>
    <property type="match status" value="1"/>
</dbReference>
<accession>A0A0A9D153</accession>
<reference evidence="2" key="1">
    <citation type="submission" date="2014-09" db="EMBL/GenBank/DDBJ databases">
        <authorList>
            <person name="Magalhaes I.L.F."/>
            <person name="Oliveira U."/>
            <person name="Santos F.R."/>
            <person name="Vidigal T.H.D.A."/>
            <person name="Brescovit A.D."/>
            <person name="Santos A.J."/>
        </authorList>
    </citation>
    <scope>NUCLEOTIDE SEQUENCE</scope>
    <source>
        <tissue evidence="2">Shoot tissue taken approximately 20 cm above the soil surface</tissue>
    </source>
</reference>
<dbReference type="InterPro" id="IPR013320">
    <property type="entry name" value="ConA-like_dom_sf"/>
</dbReference>
<name>A0A0A9D153_ARUDO</name>
<proteinExistence type="predicted"/>
<evidence type="ECO:0000313" key="2">
    <source>
        <dbReference type="EMBL" id="JAD81566.1"/>
    </source>
</evidence>
<dbReference type="InterPro" id="IPR044791">
    <property type="entry name" value="Beta-glucanase/XTH"/>
</dbReference>
<organism evidence="2">
    <name type="scientific">Arundo donax</name>
    <name type="common">Giant reed</name>
    <name type="synonym">Donax arundinaceus</name>
    <dbReference type="NCBI Taxonomy" id="35708"/>
    <lineage>
        <taxon>Eukaryota</taxon>
        <taxon>Viridiplantae</taxon>
        <taxon>Streptophyta</taxon>
        <taxon>Embryophyta</taxon>
        <taxon>Tracheophyta</taxon>
        <taxon>Spermatophyta</taxon>
        <taxon>Magnoliopsida</taxon>
        <taxon>Liliopsida</taxon>
        <taxon>Poales</taxon>
        <taxon>Poaceae</taxon>
        <taxon>PACMAD clade</taxon>
        <taxon>Arundinoideae</taxon>
        <taxon>Arundineae</taxon>
        <taxon>Arundo</taxon>
    </lineage>
</organism>
<protein>
    <submittedName>
        <fullName evidence="2">Xth1</fullName>
    </submittedName>
</protein>
<dbReference type="InterPro" id="IPR010713">
    <property type="entry name" value="XET_C"/>
</dbReference>
<dbReference type="GO" id="GO:0016762">
    <property type="term" value="F:xyloglucan:xyloglucosyl transferase activity"/>
    <property type="evidence" value="ECO:0007669"/>
    <property type="project" value="InterPro"/>
</dbReference>
<dbReference type="Gene3D" id="2.60.120.200">
    <property type="match status" value="1"/>
</dbReference>
<dbReference type="GO" id="GO:0044042">
    <property type="term" value="P:glucan metabolic process"/>
    <property type="evidence" value="ECO:0007669"/>
    <property type="project" value="InterPro"/>
</dbReference>
<feature type="domain" description="Xyloglucan endo-transglycosylase C-terminal" evidence="1">
    <location>
        <begin position="51"/>
        <end position="94"/>
    </location>
</feature>
<evidence type="ECO:0000259" key="1">
    <source>
        <dbReference type="Pfam" id="PF06955"/>
    </source>
</evidence>
<dbReference type="AlphaFoldDB" id="A0A0A9D153"/>